<dbReference type="EMBL" id="JAESWA010000022">
    <property type="protein sequence ID" value="MBL4932438.1"/>
    <property type="molecule type" value="Genomic_DNA"/>
</dbReference>
<comment type="caution">
    <text evidence="1">The sequence shown here is derived from an EMBL/GenBank/DDBJ whole genome shotgun (WGS) entry which is preliminary data.</text>
</comment>
<proteinExistence type="predicted"/>
<dbReference type="Pfam" id="PF20548">
    <property type="entry name" value="DUF6762"/>
    <property type="match status" value="1"/>
</dbReference>
<gene>
    <name evidence="1" type="ORF">JK634_11515</name>
</gene>
<protein>
    <submittedName>
        <fullName evidence="1">Uncharacterized protein</fullName>
    </submittedName>
</protein>
<name>A0A937FFW3_9CLOT</name>
<dbReference type="Proteomes" id="UP000623681">
    <property type="component" value="Unassembled WGS sequence"/>
</dbReference>
<dbReference type="AlphaFoldDB" id="A0A937FFW3"/>
<keyword evidence="2" id="KW-1185">Reference proteome</keyword>
<dbReference type="InterPro" id="IPR046650">
    <property type="entry name" value="DUF6762"/>
</dbReference>
<accession>A0A937FFW3</accession>
<sequence length="132" mass="15254">MDFSALVLMERDGATGHLIREVGSYSVNEGAIYVTKLYLQDGVVNLFFGTGKDVEDWEFSAIYDLFDVDAFEKLGYNIEEIDSEFNPLWKITFDYEDDHEEIRAILNELCTIINECISKVLEDIKDKESEYI</sequence>
<organism evidence="1 2">
    <name type="scientific">Clostridium paridis</name>
    <dbReference type="NCBI Taxonomy" id="2803863"/>
    <lineage>
        <taxon>Bacteria</taxon>
        <taxon>Bacillati</taxon>
        <taxon>Bacillota</taxon>
        <taxon>Clostridia</taxon>
        <taxon>Eubacteriales</taxon>
        <taxon>Clostridiaceae</taxon>
        <taxon>Clostridium</taxon>
    </lineage>
</organism>
<reference evidence="1" key="1">
    <citation type="submission" date="2021-01" db="EMBL/GenBank/DDBJ databases">
        <title>Genome public.</title>
        <authorList>
            <person name="Liu C."/>
            <person name="Sun Q."/>
        </authorList>
    </citation>
    <scope>NUCLEOTIDE SEQUENCE</scope>
    <source>
        <strain evidence="1">YIM B02565</strain>
    </source>
</reference>
<evidence type="ECO:0000313" key="2">
    <source>
        <dbReference type="Proteomes" id="UP000623681"/>
    </source>
</evidence>
<dbReference type="RefSeq" id="WP_202767794.1">
    <property type="nucleotide sequence ID" value="NZ_JAESWA010000022.1"/>
</dbReference>
<evidence type="ECO:0000313" key="1">
    <source>
        <dbReference type="EMBL" id="MBL4932438.1"/>
    </source>
</evidence>